<gene>
    <name evidence="3" type="ORF">GCM10011514_34570</name>
</gene>
<dbReference type="InterPro" id="IPR012336">
    <property type="entry name" value="Thioredoxin-like_fold"/>
</dbReference>
<dbReference type="Proteomes" id="UP000609064">
    <property type="component" value="Unassembled WGS sequence"/>
</dbReference>
<accession>A0A917DSR0</accession>
<dbReference type="EMBL" id="BMKK01000007">
    <property type="protein sequence ID" value="GGD67572.1"/>
    <property type="molecule type" value="Genomic_DNA"/>
</dbReference>
<evidence type="ECO:0000313" key="3">
    <source>
        <dbReference type="EMBL" id="GGD67572.1"/>
    </source>
</evidence>
<dbReference type="InterPro" id="IPR036249">
    <property type="entry name" value="Thioredoxin-like_sf"/>
</dbReference>
<keyword evidence="1" id="KW-0676">Redox-active center</keyword>
<reference evidence="3" key="1">
    <citation type="journal article" date="2014" name="Int. J. Syst. Evol. Microbiol.">
        <title>Complete genome sequence of Corynebacterium casei LMG S-19264T (=DSM 44701T), isolated from a smear-ripened cheese.</title>
        <authorList>
            <consortium name="US DOE Joint Genome Institute (JGI-PGF)"/>
            <person name="Walter F."/>
            <person name="Albersmeier A."/>
            <person name="Kalinowski J."/>
            <person name="Ruckert C."/>
        </authorList>
    </citation>
    <scope>NUCLEOTIDE SEQUENCE</scope>
    <source>
        <strain evidence="3">CGMCC 1.15958</strain>
    </source>
</reference>
<organism evidence="3 4">
    <name type="scientific">Emticicia aquatilis</name>
    <dbReference type="NCBI Taxonomy" id="1537369"/>
    <lineage>
        <taxon>Bacteria</taxon>
        <taxon>Pseudomonadati</taxon>
        <taxon>Bacteroidota</taxon>
        <taxon>Cytophagia</taxon>
        <taxon>Cytophagales</taxon>
        <taxon>Leadbetterellaceae</taxon>
        <taxon>Emticicia</taxon>
    </lineage>
</organism>
<keyword evidence="4" id="KW-1185">Reference proteome</keyword>
<dbReference type="AlphaFoldDB" id="A0A917DSR0"/>
<protein>
    <recommendedName>
        <fullName evidence="2">Thioredoxin domain-containing protein</fullName>
    </recommendedName>
</protein>
<dbReference type="PROSITE" id="PS00194">
    <property type="entry name" value="THIOREDOXIN_1"/>
    <property type="match status" value="1"/>
</dbReference>
<evidence type="ECO:0000259" key="2">
    <source>
        <dbReference type="PROSITE" id="PS51352"/>
    </source>
</evidence>
<reference evidence="3" key="2">
    <citation type="submission" date="2020-09" db="EMBL/GenBank/DDBJ databases">
        <authorList>
            <person name="Sun Q."/>
            <person name="Zhou Y."/>
        </authorList>
    </citation>
    <scope>NUCLEOTIDE SEQUENCE</scope>
    <source>
        <strain evidence="3">CGMCC 1.15958</strain>
    </source>
</reference>
<dbReference type="PROSITE" id="PS51352">
    <property type="entry name" value="THIOREDOXIN_2"/>
    <property type="match status" value="1"/>
</dbReference>
<dbReference type="Gene3D" id="3.40.30.10">
    <property type="entry name" value="Glutaredoxin"/>
    <property type="match status" value="1"/>
</dbReference>
<evidence type="ECO:0000256" key="1">
    <source>
        <dbReference type="ARBA" id="ARBA00023284"/>
    </source>
</evidence>
<dbReference type="SUPFAM" id="SSF52833">
    <property type="entry name" value="Thioredoxin-like"/>
    <property type="match status" value="1"/>
</dbReference>
<evidence type="ECO:0000313" key="4">
    <source>
        <dbReference type="Proteomes" id="UP000609064"/>
    </source>
</evidence>
<dbReference type="InterPro" id="IPR013766">
    <property type="entry name" value="Thioredoxin_domain"/>
</dbReference>
<proteinExistence type="predicted"/>
<sequence length="419" mass="48660">MQAPKDSVYYLYHWYQSEKLYLIKDTAKVEAENKIVFTGQKNLPEGMYFLVNRKARLFDFPVVGQNFKITTDTSDYVGTMTIEGNTEASTYANFTKENIRLQRAFQKASNETDKKTIYQQYQSLTKSYISSNPNTFTANFLKANIPVETEAIKPNASRQDTLAYIKNYYTHTLDNIDLSDDRLIRTTLLDNIFDDYLKNIAFSNSPDEIIALADNLLARTKPNSEIRKYIVIKFGNKFIAPDVLGCDKVYTEIAKKYIIDEPDSYDASTIQRNIEYVNRIEPSLIGKTLPDMCLTDPLGNWATLWGLKSKYTMVVIYDYGCGHCQEFTKKLVDYYPKLEQQGMKVYMCCKVPDRENWLKFIKTYKTEAFTNVMDSHKIVDFDNTYNASLVPKVFLLDEQKKVLSNLRLELPDFERMMKK</sequence>
<dbReference type="InterPro" id="IPR017937">
    <property type="entry name" value="Thioredoxin_CS"/>
</dbReference>
<dbReference type="Pfam" id="PF13905">
    <property type="entry name" value="Thioredoxin_8"/>
    <property type="match status" value="1"/>
</dbReference>
<name>A0A917DSR0_9BACT</name>
<comment type="caution">
    <text evidence="3">The sequence shown here is derived from an EMBL/GenBank/DDBJ whole genome shotgun (WGS) entry which is preliminary data.</text>
</comment>
<feature type="domain" description="Thioredoxin" evidence="2">
    <location>
        <begin position="283"/>
        <end position="419"/>
    </location>
</feature>